<evidence type="ECO:0000256" key="1">
    <source>
        <dbReference type="SAM" id="Phobius"/>
    </source>
</evidence>
<dbReference type="AlphaFoldDB" id="A0A0F0KW93"/>
<proteinExistence type="predicted"/>
<evidence type="ECO:0000313" key="2">
    <source>
        <dbReference type="EMBL" id="KJL25168.1"/>
    </source>
</evidence>
<accession>A0A0F0KW93</accession>
<keyword evidence="1" id="KW-1133">Transmembrane helix</keyword>
<dbReference type="OrthoDB" id="5123379at2"/>
<organism evidence="2 3">
    <name type="scientific">Microbacterium azadirachtae</name>
    <dbReference type="NCBI Taxonomy" id="582680"/>
    <lineage>
        <taxon>Bacteria</taxon>
        <taxon>Bacillati</taxon>
        <taxon>Actinomycetota</taxon>
        <taxon>Actinomycetes</taxon>
        <taxon>Micrococcales</taxon>
        <taxon>Microbacteriaceae</taxon>
        <taxon>Microbacterium</taxon>
    </lineage>
</organism>
<keyword evidence="1" id="KW-0472">Membrane</keyword>
<dbReference type="PATRIC" id="fig|582680.7.peg.1580"/>
<dbReference type="Proteomes" id="UP000033448">
    <property type="component" value="Unassembled WGS sequence"/>
</dbReference>
<dbReference type="EMBL" id="JYIT01000071">
    <property type="protein sequence ID" value="KJL25168.1"/>
    <property type="molecule type" value="Genomic_DNA"/>
</dbReference>
<sequence>MSLSRKRQKELRQLQSEAAKLWAAQQVVAGDAANVAREAGRQLDNFRREQVLPAVQDVYEHRVVPVVDKGLKMSRDVVDHKVVPAIGGVVGSALTAWDIANAKRTGSPRPAPRALVTVAEPKRGPGIGSVIAIILGAAAAVGVLVAAWQALRADDELWVADDPLNAPEA</sequence>
<reference evidence="2 3" key="1">
    <citation type="submission" date="2015-02" db="EMBL/GenBank/DDBJ databases">
        <title>Draft genome sequences of ten Microbacterium spp. with emphasis on heavy metal contaminated environments.</title>
        <authorList>
            <person name="Corretto E."/>
        </authorList>
    </citation>
    <scope>NUCLEOTIDE SEQUENCE [LARGE SCALE GENOMIC DNA]</scope>
    <source>
        <strain evidence="2 3">DSM 23848</strain>
    </source>
</reference>
<feature type="transmembrane region" description="Helical" evidence="1">
    <location>
        <begin position="130"/>
        <end position="151"/>
    </location>
</feature>
<gene>
    <name evidence="2" type="ORF">RL72_01541</name>
</gene>
<comment type="caution">
    <text evidence="2">The sequence shown here is derived from an EMBL/GenBank/DDBJ whole genome shotgun (WGS) entry which is preliminary data.</text>
</comment>
<evidence type="ECO:0008006" key="4">
    <source>
        <dbReference type="Google" id="ProtNLM"/>
    </source>
</evidence>
<dbReference type="RefSeq" id="WP_045250240.1">
    <property type="nucleotide sequence ID" value="NZ_FNGQ01000002.1"/>
</dbReference>
<keyword evidence="3" id="KW-1185">Reference proteome</keyword>
<name>A0A0F0KW93_9MICO</name>
<evidence type="ECO:0000313" key="3">
    <source>
        <dbReference type="Proteomes" id="UP000033448"/>
    </source>
</evidence>
<protein>
    <recommendedName>
        <fullName evidence="4">DNA helicase</fullName>
    </recommendedName>
</protein>
<keyword evidence="1" id="KW-0812">Transmembrane</keyword>